<dbReference type="EMBL" id="LPUX01000061">
    <property type="protein sequence ID" value="OAP38176.1"/>
    <property type="molecule type" value="Genomic_DNA"/>
</dbReference>
<dbReference type="Proteomes" id="UP000094025">
    <property type="component" value="Unassembled WGS sequence"/>
</dbReference>
<proteinExistence type="predicted"/>
<gene>
    <name evidence="1" type="ORF">AU381_21540</name>
</gene>
<dbReference type="AlphaFoldDB" id="A0A178XSK9"/>
<evidence type="ECO:0000313" key="2">
    <source>
        <dbReference type="Proteomes" id="UP000094025"/>
    </source>
</evidence>
<keyword evidence="2" id="KW-1185">Reference proteome</keyword>
<name>A0A178XSK9_9HYPH</name>
<comment type="caution">
    <text evidence="1">The sequence shown here is derived from an EMBL/GenBank/DDBJ whole genome shotgun (WGS) entry which is preliminary data.</text>
</comment>
<accession>A0A178XSK9</accession>
<reference evidence="1 2" key="1">
    <citation type="journal article" date="2016" name="Int. J. Syst. Evol. Microbiol.">
        <title>Ensifer glycinis sp. nov., an novel rhizobial species associated with Glycine spp.</title>
        <authorList>
            <person name="Yan H."/>
            <person name="Yan J."/>
            <person name="Sui X.H."/>
            <person name="Wang E.T."/>
            <person name="Chen W.X."/>
            <person name="Zhang X.X."/>
            <person name="Chen W.F."/>
        </authorList>
    </citation>
    <scope>NUCLEOTIDE SEQUENCE [LARGE SCALE GENOMIC DNA]</scope>
    <source>
        <strain evidence="1 2">CCBAU 23380</strain>
    </source>
</reference>
<evidence type="ECO:0000313" key="1">
    <source>
        <dbReference type="EMBL" id="OAP38176.1"/>
    </source>
</evidence>
<dbReference type="STRING" id="1472378.AU381_21540"/>
<organism evidence="1 2">
    <name type="scientific">Sinorhizobium glycinis</name>
    <dbReference type="NCBI Taxonomy" id="1472378"/>
    <lineage>
        <taxon>Bacteria</taxon>
        <taxon>Pseudomonadati</taxon>
        <taxon>Pseudomonadota</taxon>
        <taxon>Alphaproteobacteria</taxon>
        <taxon>Hyphomicrobiales</taxon>
        <taxon>Rhizobiaceae</taxon>
        <taxon>Sinorhizobium/Ensifer group</taxon>
        <taxon>Sinorhizobium</taxon>
    </lineage>
</organism>
<sequence>MVWKRPFQSLEDGKAIAPSSRIFTGISLRDAGRNDLAEPRVDVTLARRQVPAEALFNRDDDRAG</sequence>
<protein>
    <submittedName>
        <fullName evidence="1">Uncharacterized protein</fullName>
    </submittedName>
</protein>